<comment type="caution">
    <text evidence="3">The sequence shown here is derived from an EMBL/GenBank/DDBJ whole genome shotgun (WGS) entry which is preliminary data.</text>
</comment>
<proteinExistence type="predicted"/>
<evidence type="ECO:0000256" key="2">
    <source>
        <dbReference type="SAM" id="Phobius"/>
    </source>
</evidence>
<keyword evidence="2" id="KW-1133">Transmembrane helix</keyword>
<keyword evidence="4" id="KW-1185">Reference proteome</keyword>
<dbReference type="Proteomes" id="UP000324897">
    <property type="component" value="Unassembled WGS sequence"/>
</dbReference>
<evidence type="ECO:0000256" key="1">
    <source>
        <dbReference type="SAM" id="MobiDB-lite"/>
    </source>
</evidence>
<dbReference type="OrthoDB" id="1934526at2759"/>
<evidence type="ECO:0000313" key="3">
    <source>
        <dbReference type="EMBL" id="TVU16512.1"/>
    </source>
</evidence>
<protein>
    <submittedName>
        <fullName evidence="3">Uncharacterized protein</fullName>
    </submittedName>
</protein>
<feature type="compositionally biased region" description="Polar residues" evidence="1">
    <location>
        <begin position="180"/>
        <end position="207"/>
    </location>
</feature>
<accession>A0A5J9TYN0</accession>
<name>A0A5J9TYN0_9POAL</name>
<keyword evidence="2" id="KW-0812">Transmembrane</keyword>
<dbReference type="AlphaFoldDB" id="A0A5J9TYN0"/>
<keyword evidence="2" id="KW-0472">Membrane</keyword>
<dbReference type="PANTHER" id="PTHR36703:SF1">
    <property type="entry name" value="TRIACYLGLYCEROL LIPASE-LIKE PROTEIN"/>
    <property type="match status" value="1"/>
</dbReference>
<organism evidence="3 4">
    <name type="scientific">Eragrostis curvula</name>
    <name type="common">weeping love grass</name>
    <dbReference type="NCBI Taxonomy" id="38414"/>
    <lineage>
        <taxon>Eukaryota</taxon>
        <taxon>Viridiplantae</taxon>
        <taxon>Streptophyta</taxon>
        <taxon>Embryophyta</taxon>
        <taxon>Tracheophyta</taxon>
        <taxon>Spermatophyta</taxon>
        <taxon>Magnoliopsida</taxon>
        <taxon>Liliopsida</taxon>
        <taxon>Poales</taxon>
        <taxon>Poaceae</taxon>
        <taxon>PACMAD clade</taxon>
        <taxon>Chloridoideae</taxon>
        <taxon>Eragrostideae</taxon>
        <taxon>Eragrostidinae</taxon>
        <taxon>Eragrostis</taxon>
    </lineage>
</organism>
<evidence type="ECO:0000313" key="4">
    <source>
        <dbReference type="Proteomes" id="UP000324897"/>
    </source>
</evidence>
<dbReference type="EMBL" id="RWGY01000031">
    <property type="protein sequence ID" value="TVU16512.1"/>
    <property type="molecule type" value="Genomic_DNA"/>
</dbReference>
<dbReference type="Gramene" id="TVU16512">
    <property type="protein sequence ID" value="TVU16512"/>
    <property type="gene ID" value="EJB05_40081"/>
</dbReference>
<sequence>MVVRRLGRAVLSLPNIRRRASNSWAAVQDTFLSTKQVFENHRIVFTVGTSVASVLTAWAGYSLRHVQQSRMEGRLQKIEESLKDSHKVEHEEIKKIVASGNVSIPACVATALTTTVVGYALGWRGGAWYARRAFRKEQQKMMGQIKSHSHHRWHWRPFNRLKNRLRNRASKNKSADPLQLSGQSTDAPVRSGASTSVSTNAQAAGCT</sequence>
<dbReference type="PANTHER" id="PTHR36703">
    <property type="entry name" value="TRIACYLGLYCEROL LIPASE-LIKE PROTEIN"/>
    <property type="match status" value="1"/>
</dbReference>
<feature type="region of interest" description="Disordered" evidence="1">
    <location>
        <begin position="169"/>
        <end position="207"/>
    </location>
</feature>
<gene>
    <name evidence="3" type="ORF">EJB05_40081</name>
</gene>
<reference evidence="3 4" key="1">
    <citation type="journal article" date="2019" name="Sci. Rep.">
        <title>A high-quality genome of Eragrostis curvula grass provides insights into Poaceae evolution and supports new strategies to enhance forage quality.</title>
        <authorList>
            <person name="Carballo J."/>
            <person name="Santos B.A.C.M."/>
            <person name="Zappacosta D."/>
            <person name="Garbus I."/>
            <person name="Selva J.P."/>
            <person name="Gallo C.A."/>
            <person name="Diaz A."/>
            <person name="Albertini E."/>
            <person name="Caccamo M."/>
            <person name="Echenique V."/>
        </authorList>
    </citation>
    <scope>NUCLEOTIDE SEQUENCE [LARGE SCALE GENOMIC DNA]</scope>
    <source>
        <strain evidence="4">cv. Victoria</strain>
        <tissue evidence="3">Leaf</tissue>
    </source>
</reference>
<feature type="transmembrane region" description="Helical" evidence="2">
    <location>
        <begin position="43"/>
        <end position="61"/>
    </location>
</feature>